<proteinExistence type="predicted"/>
<evidence type="ECO:0000313" key="1">
    <source>
        <dbReference type="EMBL" id="MEQ2529129.1"/>
    </source>
</evidence>
<dbReference type="EMBL" id="JBBMEW010000028">
    <property type="protein sequence ID" value="MEQ2529129.1"/>
    <property type="molecule type" value="Genomic_DNA"/>
</dbReference>
<keyword evidence="2" id="KW-1185">Reference proteome</keyword>
<gene>
    <name evidence="1" type="ORF">WMO40_20860</name>
</gene>
<comment type="caution">
    <text evidence="1">The sequence shown here is derived from an EMBL/GenBank/DDBJ whole genome shotgun (WGS) entry which is preliminary data.</text>
</comment>
<evidence type="ECO:0000313" key="2">
    <source>
        <dbReference type="Proteomes" id="UP001439875"/>
    </source>
</evidence>
<protein>
    <submittedName>
        <fullName evidence="1">Uncharacterized protein</fullName>
    </submittedName>
</protein>
<reference evidence="1" key="1">
    <citation type="submission" date="2024-03" db="EMBL/GenBank/DDBJ databases">
        <title>Human intestinal bacterial collection.</title>
        <authorList>
            <person name="Pauvert C."/>
            <person name="Hitch T.C.A."/>
            <person name="Clavel T."/>
        </authorList>
    </citation>
    <scope>NUCLEOTIDE SEQUENCE</scope>
    <source>
        <strain evidence="1">CLA-AA-H227</strain>
    </source>
</reference>
<organism evidence="1 2">
    <name type="scientific">Robertmurraya yapensis</name>
    <name type="common">ex Hitch et al 2024</name>
    <dbReference type="NCBI Taxonomy" id="3133160"/>
    <lineage>
        <taxon>Bacteria</taxon>
        <taxon>Bacillati</taxon>
        <taxon>Bacillota</taxon>
        <taxon>Bacilli</taxon>
        <taxon>Bacillales</taxon>
        <taxon>Bacillaceae</taxon>
        <taxon>Robertmurraya</taxon>
    </lineage>
</organism>
<dbReference type="Proteomes" id="UP001439875">
    <property type="component" value="Unassembled WGS sequence"/>
</dbReference>
<sequence>MKLSSKIVKFITAATFTFGVIALPTVADANHDPTHGECSMTIVSDQHVPGSPAQASGACNGLVTGFYAQTTGQFNISGLVSGIVSNGQQYTIYPPSGEFISLTLTVNTVKKDAPKPAPTPKPEQSKPVETKPTPSKPVETKPAPSQTTPAPSTKPADSKQSTTIPKKSNTGKNDSSSVAVVDKQTTQEKEEPKVEENKAESNTELSSEEVKKEETQEKQNKEKEQPKKEIKSQKGEKSSNVIWHVISVILIVLIVGALAYWRFLRRKKV</sequence>
<name>A0ACC6SGH3_9BACI</name>
<accession>A0ACC6SGH3</accession>